<evidence type="ECO:0000256" key="6">
    <source>
        <dbReference type="ARBA" id="ARBA00022679"/>
    </source>
</evidence>
<dbReference type="PANTHER" id="PTHR13693:SF2">
    <property type="entry name" value="SERINE PALMITOYLTRANSFERASE 1"/>
    <property type="match status" value="1"/>
</dbReference>
<feature type="transmembrane region" description="Helical" evidence="11">
    <location>
        <begin position="161"/>
        <end position="186"/>
    </location>
</feature>
<comment type="cofactor">
    <cofactor evidence="1">
        <name>pyridoxal 5'-phosphate</name>
        <dbReference type="ChEBI" id="CHEBI:597326"/>
    </cofactor>
</comment>
<sequence length="595" mass="65617">MGNHSKLEAFEVSENHFTGNLPENLCTGGTLFGVGAFSNNLTGEIPKSLSNYQTLRTVQLYDLAIAPLYHRYASESSYQRNLIFHGENFRILLRTCSHFNQSVHFYPIVGFCNLSWAFAVYADKLCLPILLMDTLMPAYHNMVKSASDWVTLAFDAPFARAVVFGVPIGGHLFVEGLLFVVILFLLSQKSYKPPKRPLTKKVSNFFSSARSLSMLIVQLLDCFQEIDELCDEWVPEPLIPSITEEMKYEPPVLESVAGPHTIINGKEVINFTSANYLAFLGHEKLLDSCTKALEKYGVGSCGPRGFYGTIDVHLDCEARIAKFLGTSDSILYSYGLSTMFSTIPAFCKKGDIVVVDCNDAVVIRSSVPESIVLVIMHLHEDNKRAKKLRRYIVVEAVYQNSGQIAPLDEIIRLKEKHRFRVILDESNSFGVLGSSGRGLTEYCGVPVEKVDIITAAMGHALATEGGFCTGSARVIDHQRLSSSGYVFSASLPPYLASLSDLQGLEIVSDIQSPIVFLKLKNSTGSIKGDLQVLEDIADRVLKEHSVFVVTSKRSTLDKCKLPAGIRLFVSAAHTESDLVTACESFKRVTAVLFAG</sequence>
<evidence type="ECO:0000256" key="4">
    <source>
        <dbReference type="ARBA" id="ARBA00008392"/>
    </source>
</evidence>
<dbReference type="EC" id="2.3.1.50" evidence="5"/>
<keyword evidence="8" id="KW-0746">Sphingolipid metabolism</keyword>
<evidence type="ECO:0000256" key="7">
    <source>
        <dbReference type="ARBA" id="ARBA00022898"/>
    </source>
</evidence>
<dbReference type="EMBL" id="JABTTQ020000007">
    <property type="protein sequence ID" value="KAK6151735.1"/>
    <property type="molecule type" value="Genomic_DNA"/>
</dbReference>
<keyword evidence="6" id="KW-0808">Transferase</keyword>
<feature type="domain" description="Aminotransferase class I/classII large" evidence="12">
    <location>
        <begin position="267"/>
        <end position="499"/>
    </location>
</feature>
<dbReference type="SUPFAM" id="SSF53383">
    <property type="entry name" value="PLP-dependent transferases"/>
    <property type="match status" value="1"/>
</dbReference>
<dbReference type="Gene3D" id="3.80.10.10">
    <property type="entry name" value="Ribonuclease Inhibitor"/>
    <property type="match status" value="1"/>
</dbReference>
<dbReference type="InterPro" id="IPR015424">
    <property type="entry name" value="PyrdxlP-dep_Trfase"/>
</dbReference>
<keyword evidence="7" id="KW-0663">Pyridoxal phosphate</keyword>
<keyword evidence="11" id="KW-0812">Transmembrane</keyword>
<keyword evidence="10" id="KW-0012">Acyltransferase</keyword>
<dbReference type="InterPro" id="IPR032675">
    <property type="entry name" value="LRR_dom_sf"/>
</dbReference>
<dbReference type="InterPro" id="IPR050087">
    <property type="entry name" value="AON_synthase_class-II"/>
</dbReference>
<dbReference type="PANTHER" id="PTHR13693">
    <property type="entry name" value="CLASS II AMINOTRANSFERASE/8-AMINO-7-OXONONANOATE SYNTHASE"/>
    <property type="match status" value="1"/>
</dbReference>
<dbReference type="InterPro" id="IPR004839">
    <property type="entry name" value="Aminotransferase_I/II_large"/>
</dbReference>
<evidence type="ECO:0000259" key="12">
    <source>
        <dbReference type="Pfam" id="PF00155"/>
    </source>
</evidence>
<protein>
    <recommendedName>
        <fullName evidence="5">serine C-palmitoyltransferase</fullName>
        <ecNumber evidence="5">2.3.1.50</ecNumber>
    </recommendedName>
</protein>
<dbReference type="InterPro" id="IPR015421">
    <property type="entry name" value="PyrdxlP-dep_Trfase_major"/>
</dbReference>
<comment type="pathway">
    <text evidence="2">Lipid metabolism; sphingolipid metabolism.</text>
</comment>
<evidence type="ECO:0000256" key="3">
    <source>
        <dbReference type="ARBA" id="ARBA00004991"/>
    </source>
</evidence>
<dbReference type="Pfam" id="PF00155">
    <property type="entry name" value="Aminotran_1_2"/>
    <property type="match status" value="1"/>
</dbReference>
<evidence type="ECO:0000313" key="13">
    <source>
        <dbReference type="EMBL" id="KAK6151735.1"/>
    </source>
</evidence>
<evidence type="ECO:0000256" key="1">
    <source>
        <dbReference type="ARBA" id="ARBA00001933"/>
    </source>
</evidence>
<dbReference type="Gene3D" id="3.40.640.10">
    <property type="entry name" value="Type I PLP-dependent aspartate aminotransferase-like (Major domain)"/>
    <property type="match status" value="1"/>
</dbReference>
<evidence type="ECO:0000256" key="2">
    <source>
        <dbReference type="ARBA" id="ARBA00004760"/>
    </source>
</evidence>
<accession>A0ABR0WZV2</accession>
<evidence type="ECO:0000256" key="8">
    <source>
        <dbReference type="ARBA" id="ARBA00022919"/>
    </source>
</evidence>
<comment type="pathway">
    <text evidence="3">Sphingolipid metabolism.</text>
</comment>
<evidence type="ECO:0000256" key="5">
    <source>
        <dbReference type="ARBA" id="ARBA00013220"/>
    </source>
</evidence>
<comment type="caution">
    <text evidence="13">The sequence shown here is derived from an EMBL/GenBank/DDBJ whole genome shotgun (WGS) entry which is preliminary data.</text>
</comment>
<reference evidence="13 14" key="1">
    <citation type="journal article" date="2021" name="Comput. Struct. Biotechnol. J.">
        <title>De novo genome assembly of the potent medicinal plant Rehmannia glutinosa using nanopore technology.</title>
        <authorList>
            <person name="Ma L."/>
            <person name="Dong C."/>
            <person name="Song C."/>
            <person name="Wang X."/>
            <person name="Zheng X."/>
            <person name="Niu Y."/>
            <person name="Chen S."/>
            <person name="Feng W."/>
        </authorList>
    </citation>
    <scope>NUCLEOTIDE SEQUENCE [LARGE SCALE GENOMIC DNA]</scope>
    <source>
        <strain evidence="13">DH-2019</strain>
    </source>
</reference>
<keyword evidence="9" id="KW-0443">Lipid metabolism</keyword>
<dbReference type="SUPFAM" id="SSF52058">
    <property type="entry name" value="L domain-like"/>
    <property type="match status" value="1"/>
</dbReference>
<name>A0ABR0WZV2_REHGL</name>
<feature type="transmembrane region" description="Helical" evidence="11">
    <location>
        <begin position="103"/>
        <end position="122"/>
    </location>
</feature>
<evidence type="ECO:0000256" key="9">
    <source>
        <dbReference type="ARBA" id="ARBA00023098"/>
    </source>
</evidence>
<keyword evidence="11" id="KW-1133">Transmembrane helix</keyword>
<evidence type="ECO:0000256" key="11">
    <source>
        <dbReference type="SAM" id="Phobius"/>
    </source>
</evidence>
<evidence type="ECO:0000313" key="14">
    <source>
        <dbReference type="Proteomes" id="UP001318860"/>
    </source>
</evidence>
<keyword evidence="14" id="KW-1185">Reference proteome</keyword>
<proteinExistence type="inferred from homology"/>
<comment type="similarity">
    <text evidence="4">Belongs to the class-II pyridoxal-phosphate-dependent aminotransferase family.</text>
</comment>
<organism evidence="13 14">
    <name type="scientific">Rehmannia glutinosa</name>
    <name type="common">Chinese foxglove</name>
    <dbReference type="NCBI Taxonomy" id="99300"/>
    <lineage>
        <taxon>Eukaryota</taxon>
        <taxon>Viridiplantae</taxon>
        <taxon>Streptophyta</taxon>
        <taxon>Embryophyta</taxon>
        <taxon>Tracheophyta</taxon>
        <taxon>Spermatophyta</taxon>
        <taxon>Magnoliopsida</taxon>
        <taxon>eudicotyledons</taxon>
        <taxon>Gunneridae</taxon>
        <taxon>Pentapetalae</taxon>
        <taxon>asterids</taxon>
        <taxon>lamiids</taxon>
        <taxon>Lamiales</taxon>
        <taxon>Orobanchaceae</taxon>
        <taxon>Rehmannieae</taxon>
        <taxon>Rehmannia</taxon>
    </lineage>
</organism>
<gene>
    <name evidence="13" type="ORF">DH2020_014370</name>
</gene>
<dbReference type="Proteomes" id="UP001318860">
    <property type="component" value="Unassembled WGS sequence"/>
</dbReference>
<evidence type="ECO:0000256" key="10">
    <source>
        <dbReference type="ARBA" id="ARBA00023315"/>
    </source>
</evidence>
<keyword evidence="11" id="KW-0472">Membrane</keyword>